<feature type="compositionally biased region" description="Low complexity" evidence="1">
    <location>
        <begin position="40"/>
        <end position="51"/>
    </location>
</feature>
<name>A0A1B7N9K5_9AGAM</name>
<feature type="compositionally biased region" description="Basic and acidic residues" evidence="1">
    <location>
        <begin position="14"/>
        <end position="39"/>
    </location>
</feature>
<keyword evidence="3" id="KW-1185">Reference proteome</keyword>
<evidence type="ECO:0000313" key="2">
    <source>
        <dbReference type="EMBL" id="OAX41525.1"/>
    </source>
</evidence>
<protein>
    <submittedName>
        <fullName evidence="2">Uncharacterized protein</fullName>
    </submittedName>
</protein>
<sequence length="128" mass="13852">MDVPFAQRRYRNYSAREARMKREKEKEKARDAKNAKKNAENTNNNVTNAAAGGSSPQSSIAQPSGVVAQAQSASELHAALSTTLAVAVTFVATTPTSLPAATLPQTGRWTRFRLFICCLSGQYTDGHH</sequence>
<evidence type="ECO:0000256" key="1">
    <source>
        <dbReference type="SAM" id="MobiDB-lite"/>
    </source>
</evidence>
<feature type="region of interest" description="Disordered" evidence="1">
    <location>
        <begin position="1"/>
        <end position="72"/>
    </location>
</feature>
<proteinExistence type="predicted"/>
<dbReference type="AlphaFoldDB" id="A0A1B7N9K5"/>
<organism evidence="2 3">
    <name type="scientific">Rhizopogon vinicolor AM-OR11-026</name>
    <dbReference type="NCBI Taxonomy" id="1314800"/>
    <lineage>
        <taxon>Eukaryota</taxon>
        <taxon>Fungi</taxon>
        <taxon>Dikarya</taxon>
        <taxon>Basidiomycota</taxon>
        <taxon>Agaricomycotina</taxon>
        <taxon>Agaricomycetes</taxon>
        <taxon>Agaricomycetidae</taxon>
        <taxon>Boletales</taxon>
        <taxon>Suillineae</taxon>
        <taxon>Rhizopogonaceae</taxon>
        <taxon>Rhizopogon</taxon>
    </lineage>
</organism>
<dbReference type="Proteomes" id="UP000092154">
    <property type="component" value="Unassembled WGS sequence"/>
</dbReference>
<evidence type="ECO:0000313" key="3">
    <source>
        <dbReference type="Proteomes" id="UP000092154"/>
    </source>
</evidence>
<dbReference type="EMBL" id="KV448178">
    <property type="protein sequence ID" value="OAX41525.1"/>
    <property type="molecule type" value="Genomic_DNA"/>
</dbReference>
<gene>
    <name evidence="2" type="ORF">K503DRAFT_854595</name>
</gene>
<dbReference type="InParanoid" id="A0A1B7N9K5"/>
<accession>A0A1B7N9K5</accession>
<reference evidence="2 3" key="1">
    <citation type="submission" date="2016-06" db="EMBL/GenBank/DDBJ databases">
        <title>Comparative genomics of the ectomycorrhizal sister species Rhizopogon vinicolor and Rhizopogon vesiculosus (Basidiomycota: Boletales) reveals a divergence of the mating type B locus.</title>
        <authorList>
            <consortium name="DOE Joint Genome Institute"/>
            <person name="Mujic A.B."/>
            <person name="Kuo A."/>
            <person name="Tritt A."/>
            <person name="Lipzen A."/>
            <person name="Chen C."/>
            <person name="Johnson J."/>
            <person name="Sharma A."/>
            <person name="Barry K."/>
            <person name="Grigoriev I.V."/>
            <person name="Spatafora J.W."/>
        </authorList>
    </citation>
    <scope>NUCLEOTIDE SEQUENCE [LARGE SCALE GENOMIC DNA]</scope>
    <source>
        <strain evidence="2 3">AM-OR11-026</strain>
    </source>
</reference>